<dbReference type="EMBL" id="CP045890">
    <property type="protein sequence ID" value="QQP56089.1"/>
    <property type="molecule type" value="Genomic_DNA"/>
</dbReference>
<proteinExistence type="predicted"/>
<evidence type="ECO:0000313" key="2">
    <source>
        <dbReference type="Proteomes" id="UP000595437"/>
    </source>
</evidence>
<dbReference type="AlphaFoldDB" id="A0A7T8QV04"/>
<dbReference type="OrthoDB" id="2420415at2759"/>
<dbReference type="Proteomes" id="UP000595437">
    <property type="component" value="Chromosome 1"/>
</dbReference>
<keyword evidence="2" id="KW-1185">Reference proteome</keyword>
<protein>
    <submittedName>
        <fullName evidence="1">Ubiquitin specific peptidase 25</fullName>
    </submittedName>
</protein>
<organism evidence="1 2">
    <name type="scientific">Caligus rogercresseyi</name>
    <name type="common">Sea louse</name>
    <dbReference type="NCBI Taxonomy" id="217165"/>
    <lineage>
        <taxon>Eukaryota</taxon>
        <taxon>Metazoa</taxon>
        <taxon>Ecdysozoa</taxon>
        <taxon>Arthropoda</taxon>
        <taxon>Crustacea</taxon>
        <taxon>Multicrustacea</taxon>
        <taxon>Hexanauplia</taxon>
        <taxon>Copepoda</taxon>
        <taxon>Siphonostomatoida</taxon>
        <taxon>Caligidae</taxon>
        <taxon>Caligus</taxon>
    </lineage>
</organism>
<sequence length="104" mass="11809">MNFIQTRISGGGSCLEKDTQCLEDVRSRWCSLLGENYIVDEHSTLLSDAIRIVLEPPPELCPRVPRVLENLSEDISPKNNLELREQYRRILHLSSELKASASTN</sequence>
<gene>
    <name evidence="1" type="ORF">FKW44_000645</name>
</gene>
<reference evidence="2" key="1">
    <citation type="submission" date="2021-01" db="EMBL/GenBank/DDBJ databases">
        <title>Caligus Genome Assembly.</title>
        <authorList>
            <person name="Gallardo-Escarate C."/>
        </authorList>
    </citation>
    <scope>NUCLEOTIDE SEQUENCE [LARGE SCALE GENOMIC DNA]</scope>
</reference>
<evidence type="ECO:0000313" key="1">
    <source>
        <dbReference type="EMBL" id="QQP56089.1"/>
    </source>
</evidence>
<name>A0A7T8QV04_CALRO</name>
<accession>A0A7T8QV04</accession>